<dbReference type="InterPro" id="IPR007085">
    <property type="entry name" value="DNA/pantothenate-metab_flavo_C"/>
</dbReference>
<dbReference type="AlphaFoldDB" id="W7YCN8"/>
<dbReference type="Pfam" id="PF04127">
    <property type="entry name" value="DFP"/>
    <property type="match status" value="1"/>
</dbReference>
<reference evidence="2 3" key="1">
    <citation type="journal article" date="2014" name="Genome Announc.">
        <title>Draft Genome Sequence of Cytophaga fermentans JCM 21142T, a Facultative Anaerobe Isolated from Marine Mud.</title>
        <authorList>
            <person name="Starns D."/>
            <person name="Oshima K."/>
            <person name="Suda W."/>
            <person name="Iino T."/>
            <person name="Yuki M."/>
            <person name="Inoue J."/>
            <person name="Kitamura K."/>
            <person name="Iida T."/>
            <person name="Darby A."/>
            <person name="Hattori M."/>
            <person name="Ohkuma M."/>
        </authorList>
    </citation>
    <scope>NUCLEOTIDE SEQUENCE [LARGE SCALE GENOMIC DNA]</scope>
    <source>
        <strain evidence="2 3">JCM 21142</strain>
    </source>
</reference>
<name>W7YCN8_9BACT</name>
<sequence length="207" mass="22257">MVNAGPTYEKIDPVRYIGNFSSGKMGYHIAEVLAERGACVTLVSGPVSLRAEHPRVNVVSVTSAQEMSDACVKYYPECEGAILSAAVADYTPETQAAQKIKSSAEEMVLSLKATTDIAKQLGSMKKDGQFLVGFALETENAKENAAKKLAAKNLDFIVLNSLENEGAGFGGDTNKITIIDGGNNMEEFTLKNKREVAMDIVDKIMLL</sequence>
<protein>
    <submittedName>
        <fullName evidence="2">DNA/pantothenate metabolism flavoprotein</fullName>
    </submittedName>
</protein>
<dbReference type="GO" id="GO:0003824">
    <property type="term" value="F:catalytic activity"/>
    <property type="evidence" value="ECO:0007669"/>
    <property type="project" value="UniProtKB-ARBA"/>
</dbReference>
<dbReference type="STRING" id="869213.GCA_000517085_00687"/>
<comment type="caution">
    <text evidence="2">The sequence shown here is derived from an EMBL/GenBank/DDBJ whole genome shotgun (WGS) entry which is preliminary data.</text>
</comment>
<evidence type="ECO:0000313" key="3">
    <source>
        <dbReference type="Proteomes" id="UP000019402"/>
    </source>
</evidence>
<evidence type="ECO:0000313" key="2">
    <source>
        <dbReference type="EMBL" id="GAF02226.1"/>
    </source>
</evidence>
<dbReference type="EMBL" id="BAMD01000007">
    <property type="protein sequence ID" value="GAF02226.1"/>
    <property type="molecule type" value="Genomic_DNA"/>
</dbReference>
<keyword evidence="3" id="KW-1185">Reference proteome</keyword>
<dbReference type="SUPFAM" id="SSF102645">
    <property type="entry name" value="CoaB-like"/>
    <property type="match status" value="1"/>
</dbReference>
<gene>
    <name evidence="2" type="ORF">JCM21142_3855</name>
</gene>
<organism evidence="2 3">
    <name type="scientific">Saccharicrinis fermentans DSM 9555 = JCM 21142</name>
    <dbReference type="NCBI Taxonomy" id="869213"/>
    <lineage>
        <taxon>Bacteria</taxon>
        <taxon>Pseudomonadati</taxon>
        <taxon>Bacteroidota</taxon>
        <taxon>Bacteroidia</taxon>
        <taxon>Marinilabiliales</taxon>
        <taxon>Marinilabiliaceae</taxon>
        <taxon>Saccharicrinis</taxon>
    </lineage>
</organism>
<feature type="domain" description="DNA/pantothenate metabolism flavoprotein C-terminal" evidence="1">
    <location>
        <begin position="1"/>
        <end position="205"/>
    </location>
</feature>
<dbReference type="InterPro" id="IPR035929">
    <property type="entry name" value="CoaB-like_sf"/>
</dbReference>
<evidence type="ECO:0000259" key="1">
    <source>
        <dbReference type="Pfam" id="PF04127"/>
    </source>
</evidence>
<proteinExistence type="predicted"/>
<dbReference type="Gene3D" id="3.40.50.10300">
    <property type="entry name" value="CoaB-like"/>
    <property type="match status" value="1"/>
</dbReference>
<dbReference type="Proteomes" id="UP000019402">
    <property type="component" value="Unassembled WGS sequence"/>
</dbReference>
<accession>W7YCN8</accession>
<dbReference type="GO" id="GO:0015937">
    <property type="term" value="P:coenzyme A biosynthetic process"/>
    <property type="evidence" value="ECO:0007669"/>
    <property type="project" value="UniProtKB-ARBA"/>
</dbReference>
<dbReference type="eggNOG" id="COG0452">
    <property type="taxonomic scope" value="Bacteria"/>
</dbReference>